<sequence>MVSTLDRKLRRELWSLRGQVLAIAVVIAGGVSTLLMSLATLDSLTLTRDAFYRDYAPGGARTGHAARRRLGRADPSGRGASASRQCRTLTERARDPATLRVLGFSLGEITAILLGELALLTAIAIPVGFGIGWGLIALIVRGVESELYRIPLILEPSVFAFAASVILVAALLSGLLVARRLRELDLVAVLKTQE</sequence>
<keyword evidence="5 8" id="KW-1133">Transmembrane helix</keyword>
<organism evidence="10 11">
    <name type="scientific">Allochromatium tepidum</name>
    <dbReference type="NCBI Taxonomy" id="553982"/>
    <lineage>
        <taxon>Bacteria</taxon>
        <taxon>Pseudomonadati</taxon>
        <taxon>Pseudomonadota</taxon>
        <taxon>Gammaproteobacteria</taxon>
        <taxon>Chromatiales</taxon>
        <taxon>Chromatiaceae</taxon>
        <taxon>Allochromatium</taxon>
    </lineage>
</organism>
<dbReference type="PANTHER" id="PTHR30489">
    <property type="entry name" value="LIPOPROTEIN-RELEASING SYSTEM TRANSMEMBRANE PROTEIN LOLE"/>
    <property type="match status" value="1"/>
</dbReference>
<evidence type="ECO:0000256" key="6">
    <source>
        <dbReference type="ARBA" id="ARBA00023136"/>
    </source>
</evidence>
<evidence type="ECO:0000313" key="10">
    <source>
        <dbReference type="EMBL" id="BCU06146.1"/>
    </source>
</evidence>
<dbReference type="Proteomes" id="UP000680679">
    <property type="component" value="Chromosome"/>
</dbReference>
<evidence type="ECO:0000256" key="4">
    <source>
        <dbReference type="ARBA" id="ARBA00022692"/>
    </source>
</evidence>
<proteinExistence type="inferred from homology"/>
<dbReference type="Pfam" id="PF02687">
    <property type="entry name" value="FtsX"/>
    <property type="match status" value="1"/>
</dbReference>
<comment type="similarity">
    <text evidence="2">Belongs to the ABC-4 integral membrane protein family. LolC/E subfamily.</text>
</comment>
<feature type="transmembrane region" description="Helical" evidence="8">
    <location>
        <begin position="20"/>
        <end position="41"/>
    </location>
</feature>
<evidence type="ECO:0000256" key="3">
    <source>
        <dbReference type="ARBA" id="ARBA00022475"/>
    </source>
</evidence>
<evidence type="ECO:0000259" key="9">
    <source>
        <dbReference type="Pfam" id="PF02687"/>
    </source>
</evidence>
<feature type="domain" description="ABC3 transporter permease C-terminal" evidence="9">
    <location>
        <begin position="89"/>
        <end position="184"/>
    </location>
</feature>
<evidence type="ECO:0000256" key="5">
    <source>
        <dbReference type="ARBA" id="ARBA00022989"/>
    </source>
</evidence>
<protein>
    <recommendedName>
        <fullName evidence="9">ABC3 transporter permease C-terminal domain-containing protein</fullName>
    </recommendedName>
</protein>
<feature type="transmembrane region" description="Helical" evidence="8">
    <location>
        <begin position="152"/>
        <end position="177"/>
    </location>
</feature>
<keyword evidence="6 8" id="KW-0472">Membrane</keyword>
<comment type="subcellular location">
    <subcellularLocation>
        <location evidence="1">Cell membrane</location>
        <topology evidence="1">Multi-pass membrane protein</topology>
    </subcellularLocation>
</comment>
<evidence type="ECO:0000256" key="1">
    <source>
        <dbReference type="ARBA" id="ARBA00004651"/>
    </source>
</evidence>
<dbReference type="InterPro" id="IPR003838">
    <property type="entry name" value="ABC3_permease_C"/>
</dbReference>
<dbReference type="PANTHER" id="PTHR30489:SF0">
    <property type="entry name" value="LIPOPROTEIN-RELEASING SYSTEM TRANSMEMBRANE PROTEIN LOLE"/>
    <property type="match status" value="1"/>
</dbReference>
<dbReference type="EMBL" id="AP024563">
    <property type="protein sequence ID" value="BCU06146.1"/>
    <property type="molecule type" value="Genomic_DNA"/>
</dbReference>
<gene>
    <name evidence="10" type="ORF">Atep_08230</name>
</gene>
<evidence type="ECO:0000313" key="11">
    <source>
        <dbReference type="Proteomes" id="UP000680679"/>
    </source>
</evidence>
<keyword evidence="11" id="KW-1185">Reference proteome</keyword>
<evidence type="ECO:0000256" key="2">
    <source>
        <dbReference type="ARBA" id="ARBA00005236"/>
    </source>
</evidence>
<accession>A0ABN6G842</accession>
<keyword evidence="3" id="KW-1003">Cell membrane</keyword>
<feature type="region of interest" description="Disordered" evidence="7">
    <location>
        <begin position="61"/>
        <end position="84"/>
    </location>
</feature>
<evidence type="ECO:0000256" key="8">
    <source>
        <dbReference type="SAM" id="Phobius"/>
    </source>
</evidence>
<dbReference type="InterPro" id="IPR051447">
    <property type="entry name" value="Lipoprotein-release_system"/>
</dbReference>
<name>A0ABN6G842_9GAMM</name>
<reference evidence="10 11" key="1">
    <citation type="submission" date="2021-04" db="EMBL/GenBank/DDBJ databases">
        <title>Complete genome sequencing of Allochromatium tepidum strain NZ.</title>
        <authorList>
            <person name="Tsukatani Y."/>
            <person name="Mori H."/>
        </authorList>
    </citation>
    <scope>NUCLEOTIDE SEQUENCE [LARGE SCALE GENOMIC DNA]</scope>
    <source>
        <strain evidence="10 11">NZ</strain>
    </source>
</reference>
<evidence type="ECO:0000256" key="7">
    <source>
        <dbReference type="SAM" id="MobiDB-lite"/>
    </source>
</evidence>
<keyword evidence="4 8" id="KW-0812">Transmembrane</keyword>
<feature type="transmembrane region" description="Helical" evidence="8">
    <location>
        <begin position="117"/>
        <end position="140"/>
    </location>
</feature>